<keyword evidence="2" id="KW-1185">Reference proteome</keyword>
<dbReference type="RefSeq" id="WP_102075316.1">
    <property type="nucleotide sequence ID" value="NZ_PDNW01000019.1"/>
</dbReference>
<organism evidence="1 2">
    <name type="scientific">Pollutimonas subterranea</name>
    <dbReference type="NCBI Taxonomy" id="2045210"/>
    <lineage>
        <taxon>Bacteria</taxon>
        <taxon>Pseudomonadati</taxon>
        <taxon>Pseudomonadota</taxon>
        <taxon>Betaproteobacteria</taxon>
        <taxon>Burkholderiales</taxon>
        <taxon>Alcaligenaceae</taxon>
        <taxon>Pollutimonas</taxon>
    </lineage>
</organism>
<evidence type="ECO:0000313" key="2">
    <source>
        <dbReference type="Proteomes" id="UP000234190"/>
    </source>
</evidence>
<sequence length="308" mass="34043">MESRSRRAFLTGRRVSQDPWVAFCRRLRDAVAGTVFEFSRHEGMGSARLVPKHGSDVHHARSLCAEYGVVLALDGVQQSAKLDERSVLWVEPGRDMAGCQRLEPGSTKWFVQPGCLLGELDAAGLSQFADLPCHITLAAWIADRNLCDWDTGQTSRSGVEHASVLLADGSSVGLGPFGERNQKPLSGLRLQQLVSNLFQLSGHADAQACRQAARWPGRYRLDALLPAAGHSVNLAHLMLGHGGDLGWVEWVVLDEQLARPQIEAPYAQRYSSRRREQQDIDRCASDLDARIKAYFDPSDLYPYPGQDL</sequence>
<dbReference type="AlphaFoldDB" id="A0A2N4U0I5"/>
<reference evidence="1 2" key="1">
    <citation type="submission" date="2017-10" db="EMBL/GenBank/DDBJ databases">
        <title>Two draft genome sequences of Pusillimonas sp. strains isolated from a nitrate- and radionuclide-contaminated groundwater in Russia.</title>
        <authorList>
            <person name="Grouzdev D.S."/>
            <person name="Tourova T.P."/>
            <person name="Goeva M.A."/>
            <person name="Babich T.L."/>
            <person name="Sokolova D.S."/>
            <person name="Abdullin R."/>
            <person name="Poltaraus A.B."/>
            <person name="Toshchakov S.V."/>
            <person name="Nazina T.N."/>
        </authorList>
    </citation>
    <scope>NUCLEOTIDE SEQUENCE [LARGE SCALE GENOMIC DNA]</scope>
    <source>
        <strain evidence="1 2">JR1/69-3-13</strain>
    </source>
</reference>
<comment type="caution">
    <text evidence="1">The sequence shown here is derived from an EMBL/GenBank/DDBJ whole genome shotgun (WGS) entry which is preliminary data.</text>
</comment>
<accession>A0A2N4U0I5</accession>
<gene>
    <name evidence="1" type="ORF">CR159_17800</name>
</gene>
<protein>
    <submittedName>
        <fullName evidence="1">Uncharacterized protein</fullName>
    </submittedName>
</protein>
<name>A0A2N4U0I5_9BURK</name>
<dbReference type="EMBL" id="PDNW01000019">
    <property type="protein sequence ID" value="PLC48533.1"/>
    <property type="molecule type" value="Genomic_DNA"/>
</dbReference>
<dbReference type="OrthoDB" id="8689618at2"/>
<evidence type="ECO:0000313" key="1">
    <source>
        <dbReference type="EMBL" id="PLC48533.1"/>
    </source>
</evidence>
<dbReference type="Proteomes" id="UP000234190">
    <property type="component" value="Unassembled WGS sequence"/>
</dbReference>
<proteinExistence type="predicted"/>